<accession>A0A8C2MA53</accession>
<dbReference type="InterPro" id="IPR036838">
    <property type="entry name" value="Ribosomal_uS10_dom_sf"/>
</dbReference>
<dbReference type="GO" id="GO:0006412">
    <property type="term" value="P:translation"/>
    <property type="evidence" value="ECO:0007669"/>
    <property type="project" value="InterPro"/>
</dbReference>
<dbReference type="Proteomes" id="UP000694386">
    <property type="component" value="Unplaced"/>
</dbReference>
<feature type="domain" description="Small ribosomal subunit protein uS10" evidence="5">
    <location>
        <begin position="17"/>
        <end position="104"/>
    </location>
</feature>
<evidence type="ECO:0000259" key="5">
    <source>
        <dbReference type="SMART" id="SM01403"/>
    </source>
</evidence>
<dbReference type="SMART" id="SM01403">
    <property type="entry name" value="Ribosomal_S10"/>
    <property type="match status" value="1"/>
</dbReference>
<comment type="similarity">
    <text evidence="1">Belongs to the universal ribosomal protein uS10 family.</text>
</comment>
<reference evidence="6" key="1">
    <citation type="submission" date="2025-08" db="UniProtKB">
        <authorList>
            <consortium name="Ensembl"/>
        </authorList>
    </citation>
    <scope>IDENTIFICATION</scope>
</reference>
<keyword evidence="2" id="KW-0689">Ribosomal protein</keyword>
<dbReference type="Gene3D" id="3.30.70.600">
    <property type="entry name" value="Ribosomal protein S10 domain"/>
    <property type="match status" value="1"/>
</dbReference>
<reference evidence="6" key="2">
    <citation type="submission" date="2025-09" db="UniProtKB">
        <authorList>
            <consortium name="Ensembl"/>
        </authorList>
    </citation>
    <scope>IDENTIFICATION</scope>
</reference>
<dbReference type="PANTHER" id="PTHR11700">
    <property type="entry name" value="30S RIBOSOMAL PROTEIN S10 FAMILY MEMBER"/>
    <property type="match status" value="1"/>
</dbReference>
<dbReference type="GO" id="GO:0022626">
    <property type="term" value="C:cytosolic ribosome"/>
    <property type="evidence" value="ECO:0007669"/>
    <property type="project" value="UniProtKB-ARBA"/>
</dbReference>
<dbReference type="Ensembl" id="ENSCGRT00001020155.1">
    <property type="protein sequence ID" value="ENSCGRP00001015912.1"/>
    <property type="gene ID" value="ENSCGRG00001016396.1"/>
</dbReference>
<dbReference type="SUPFAM" id="SSF54999">
    <property type="entry name" value="Ribosomal protein S10"/>
    <property type="match status" value="1"/>
</dbReference>
<dbReference type="InterPro" id="IPR001848">
    <property type="entry name" value="Ribosomal_uS10"/>
</dbReference>
<evidence type="ECO:0000256" key="4">
    <source>
        <dbReference type="SAM" id="MobiDB-lite"/>
    </source>
</evidence>
<dbReference type="Pfam" id="PF00338">
    <property type="entry name" value="Ribosomal_S10"/>
    <property type="match status" value="1"/>
</dbReference>
<evidence type="ECO:0000313" key="6">
    <source>
        <dbReference type="Ensembl" id="ENSCGRP00001015912.1"/>
    </source>
</evidence>
<keyword evidence="3" id="KW-0687">Ribonucleoprotein</keyword>
<feature type="region of interest" description="Disordered" evidence="4">
    <location>
        <begin position="55"/>
        <end position="89"/>
    </location>
</feature>
<name>A0A8C2MA53_CRIGR</name>
<evidence type="ECO:0000256" key="1">
    <source>
        <dbReference type="ARBA" id="ARBA00007102"/>
    </source>
</evidence>
<dbReference type="GO" id="GO:1990904">
    <property type="term" value="C:ribonucleoprotein complex"/>
    <property type="evidence" value="ECO:0007669"/>
    <property type="project" value="UniProtKB-KW"/>
</dbReference>
<dbReference type="AlphaFoldDB" id="A0A8C2MA53"/>
<evidence type="ECO:0000256" key="3">
    <source>
        <dbReference type="ARBA" id="ARBA00023274"/>
    </source>
</evidence>
<protein>
    <recommendedName>
        <fullName evidence="5">Small ribosomal subunit protein uS10 domain-containing protein</fullName>
    </recommendedName>
</protein>
<dbReference type="HAMAP" id="MF_00508">
    <property type="entry name" value="Ribosomal_uS10"/>
    <property type="match status" value="1"/>
</dbReference>
<proteinExistence type="inferred from homology"/>
<dbReference type="PRINTS" id="PR00971">
    <property type="entry name" value="RIBOSOMALS10"/>
</dbReference>
<sequence length="108" mass="12062">MFKDMPVEPEVMIHRIRITLTCHDVKSLKKVCADLIRGAKEKNLKVKGLVHMPTKTLRIPTRKTPGGEGSQTWDRSQMRIPNPSVIGRQMTSISIEPGVEVEATIADS</sequence>
<dbReference type="GO" id="GO:0003735">
    <property type="term" value="F:structural constituent of ribosome"/>
    <property type="evidence" value="ECO:0007669"/>
    <property type="project" value="InterPro"/>
</dbReference>
<dbReference type="InterPro" id="IPR027486">
    <property type="entry name" value="Ribosomal_uS10_dom"/>
</dbReference>
<organism evidence="6 7">
    <name type="scientific">Cricetulus griseus</name>
    <name type="common">Chinese hamster</name>
    <name type="synonym">Cricetulus barabensis griseus</name>
    <dbReference type="NCBI Taxonomy" id="10029"/>
    <lineage>
        <taxon>Eukaryota</taxon>
        <taxon>Metazoa</taxon>
        <taxon>Chordata</taxon>
        <taxon>Craniata</taxon>
        <taxon>Vertebrata</taxon>
        <taxon>Euteleostomi</taxon>
        <taxon>Mammalia</taxon>
        <taxon>Eutheria</taxon>
        <taxon>Euarchontoglires</taxon>
        <taxon>Glires</taxon>
        <taxon>Rodentia</taxon>
        <taxon>Myomorpha</taxon>
        <taxon>Muroidea</taxon>
        <taxon>Cricetidae</taxon>
        <taxon>Cricetinae</taxon>
        <taxon>Cricetulus</taxon>
    </lineage>
</organism>
<evidence type="ECO:0000256" key="2">
    <source>
        <dbReference type="ARBA" id="ARBA00022980"/>
    </source>
</evidence>
<evidence type="ECO:0000313" key="7">
    <source>
        <dbReference type="Proteomes" id="UP000694386"/>
    </source>
</evidence>